<dbReference type="Pfam" id="PF05036">
    <property type="entry name" value="SPOR"/>
    <property type="match status" value="1"/>
</dbReference>
<dbReference type="SUPFAM" id="SSF110997">
    <property type="entry name" value="Sporulation related repeat"/>
    <property type="match status" value="1"/>
</dbReference>
<dbReference type="Proteomes" id="UP000284605">
    <property type="component" value="Unassembled WGS sequence"/>
</dbReference>
<dbReference type="InterPro" id="IPR036908">
    <property type="entry name" value="RlpA-like_sf"/>
</dbReference>
<dbReference type="NCBIfam" id="TIGR00413">
    <property type="entry name" value="rlpA"/>
    <property type="match status" value="1"/>
</dbReference>
<accession>A0A418WBH8</accession>
<evidence type="ECO:0000313" key="10">
    <source>
        <dbReference type="Proteomes" id="UP000284605"/>
    </source>
</evidence>
<evidence type="ECO:0000256" key="1">
    <source>
        <dbReference type="ARBA" id="ARBA00022729"/>
    </source>
</evidence>
<dbReference type="PROSITE" id="PS51724">
    <property type="entry name" value="SPOR"/>
    <property type="match status" value="1"/>
</dbReference>
<keyword evidence="4" id="KW-0472">Membrane</keyword>
<dbReference type="GO" id="GO:0042834">
    <property type="term" value="F:peptidoglycan binding"/>
    <property type="evidence" value="ECO:0007669"/>
    <property type="project" value="InterPro"/>
</dbReference>
<keyword evidence="2 4" id="KW-0456">Lyase</keyword>
<organism evidence="9 10">
    <name type="scientific">Oleomonas cavernae</name>
    <dbReference type="NCBI Taxonomy" id="2320859"/>
    <lineage>
        <taxon>Bacteria</taxon>
        <taxon>Pseudomonadati</taxon>
        <taxon>Pseudomonadota</taxon>
        <taxon>Alphaproteobacteria</taxon>
        <taxon>Acetobacterales</taxon>
        <taxon>Acetobacteraceae</taxon>
        <taxon>Oleomonas</taxon>
    </lineage>
</organism>
<keyword evidence="4" id="KW-0564">Palmitate</keyword>
<dbReference type="SUPFAM" id="SSF50685">
    <property type="entry name" value="Barwin-like endoglucanases"/>
    <property type="match status" value="1"/>
</dbReference>
<keyword evidence="1 7" id="KW-0732">Signal</keyword>
<keyword evidence="10" id="KW-1185">Reference proteome</keyword>
<dbReference type="GO" id="GO:0005886">
    <property type="term" value="C:plasma membrane"/>
    <property type="evidence" value="ECO:0007669"/>
    <property type="project" value="UniProtKB-SubCell"/>
</dbReference>
<sequence>MLPFRSTGVVLALAAALLGACTSGSPESSQTTRPGVVQATLRPYQINGVWYYPKIDNAYDETGIASWYGEPFHGRKTAIGEIYDMNEMTAAHKTLHLPANVRVTNLENGRSVVLRVNDRGPFVNERIIDVSRRGAQLLGFQNQGTARVRVQVVGDGGEPAGTTVPRPTTTPEERTAGAAAPVGTVTAAPLPPPGRPAAPAPAPAAPRPAPAPTLVPSTAPAAPPPAVVTQVPVRATNIYVQAGAFLQLNNAQMLRDKLARYGRSFVATAKIDNQTFYRVRVGPLKDVNEADIVLDQIIASGQTGARIIVD</sequence>
<dbReference type="EMBL" id="QYUK01000011">
    <property type="protein sequence ID" value="RJF87365.1"/>
    <property type="molecule type" value="Genomic_DNA"/>
</dbReference>
<protein>
    <recommendedName>
        <fullName evidence="4">Endolytic peptidoglycan transglycosylase RlpA</fullName>
        <ecNumber evidence="4">4.2.2.-</ecNumber>
    </recommendedName>
</protein>
<keyword evidence="3 4" id="KW-0961">Cell wall biogenesis/degradation</keyword>
<dbReference type="PANTHER" id="PTHR34183">
    <property type="entry name" value="ENDOLYTIC PEPTIDOGLYCAN TRANSGLYCOSYLASE RLPA"/>
    <property type="match status" value="1"/>
</dbReference>
<feature type="domain" description="SPOR" evidence="8">
    <location>
        <begin position="232"/>
        <end position="310"/>
    </location>
</feature>
<comment type="subcellular location">
    <subcellularLocation>
        <location evidence="4">Cell membrane</location>
        <topology evidence="4">Lipid-anchor</topology>
    </subcellularLocation>
</comment>
<comment type="similarity">
    <text evidence="4 5">Belongs to the RlpA family.</text>
</comment>
<feature type="compositionally biased region" description="Low complexity" evidence="6">
    <location>
        <begin position="160"/>
        <end position="188"/>
    </location>
</feature>
<dbReference type="Pfam" id="PF03330">
    <property type="entry name" value="DPBB_1"/>
    <property type="match status" value="1"/>
</dbReference>
<gene>
    <name evidence="4" type="primary">rlpA</name>
    <name evidence="9" type="ORF">D3874_10295</name>
</gene>
<dbReference type="GO" id="GO:0000270">
    <property type="term" value="P:peptidoglycan metabolic process"/>
    <property type="evidence" value="ECO:0007669"/>
    <property type="project" value="UniProtKB-UniRule"/>
</dbReference>
<evidence type="ECO:0000256" key="4">
    <source>
        <dbReference type="HAMAP-Rule" id="MF_02071"/>
    </source>
</evidence>
<feature type="compositionally biased region" description="Pro residues" evidence="6">
    <location>
        <begin position="189"/>
        <end position="213"/>
    </location>
</feature>
<comment type="caution">
    <text evidence="9">The sequence shown here is derived from an EMBL/GenBank/DDBJ whole genome shotgun (WGS) entry which is preliminary data.</text>
</comment>
<evidence type="ECO:0000256" key="3">
    <source>
        <dbReference type="ARBA" id="ARBA00023316"/>
    </source>
</evidence>
<dbReference type="PANTHER" id="PTHR34183:SF1">
    <property type="entry name" value="ENDOLYTIC PEPTIDOGLYCAN TRANSGLYCOSYLASE RLPA"/>
    <property type="match status" value="1"/>
</dbReference>
<dbReference type="InterPro" id="IPR012997">
    <property type="entry name" value="RplA"/>
</dbReference>
<dbReference type="InterPro" id="IPR034718">
    <property type="entry name" value="RlpA"/>
</dbReference>
<name>A0A418WBH8_9PROT</name>
<evidence type="ECO:0000256" key="6">
    <source>
        <dbReference type="SAM" id="MobiDB-lite"/>
    </source>
</evidence>
<comment type="function">
    <text evidence="4">Lytic transglycosylase with a strong preference for naked glycan strands that lack stem peptides.</text>
</comment>
<evidence type="ECO:0000256" key="2">
    <source>
        <dbReference type="ARBA" id="ARBA00023239"/>
    </source>
</evidence>
<reference evidence="9 10" key="1">
    <citation type="submission" date="2018-09" db="EMBL/GenBank/DDBJ databases">
        <authorList>
            <person name="Zhu H."/>
        </authorList>
    </citation>
    <scope>NUCLEOTIDE SEQUENCE [LARGE SCALE GENOMIC DNA]</scope>
    <source>
        <strain evidence="9 10">K1W22B-8</strain>
    </source>
</reference>
<dbReference type="HAMAP" id="MF_02071">
    <property type="entry name" value="RlpA"/>
    <property type="match status" value="1"/>
</dbReference>
<dbReference type="Gene3D" id="2.40.40.10">
    <property type="entry name" value="RlpA-like domain"/>
    <property type="match status" value="1"/>
</dbReference>
<dbReference type="PROSITE" id="PS51257">
    <property type="entry name" value="PROKAR_LIPOPROTEIN"/>
    <property type="match status" value="1"/>
</dbReference>
<dbReference type="InterPro" id="IPR007730">
    <property type="entry name" value="SPOR-like_dom"/>
</dbReference>
<evidence type="ECO:0000259" key="8">
    <source>
        <dbReference type="PROSITE" id="PS51724"/>
    </source>
</evidence>
<dbReference type="InterPro" id="IPR009009">
    <property type="entry name" value="RlpA-like_DPBB"/>
</dbReference>
<feature type="signal peptide" evidence="7">
    <location>
        <begin position="1"/>
        <end position="20"/>
    </location>
</feature>
<dbReference type="GO" id="GO:0009279">
    <property type="term" value="C:cell outer membrane"/>
    <property type="evidence" value="ECO:0007669"/>
    <property type="project" value="TreeGrafter"/>
</dbReference>
<feature type="chain" id="PRO_5019591996" description="Endolytic peptidoglycan transglycosylase RlpA" evidence="7">
    <location>
        <begin position="21"/>
        <end position="310"/>
    </location>
</feature>
<dbReference type="AlphaFoldDB" id="A0A418WBH8"/>
<dbReference type="GO" id="GO:0071555">
    <property type="term" value="P:cell wall organization"/>
    <property type="evidence" value="ECO:0007669"/>
    <property type="project" value="UniProtKB-KW"/>
</dbReference>
<feature type="region of interest" description="Disordered" evidence="6">
    <location>
        <begin position="154"/>
        <end position="225"/>
    </location>
</feature>
<keyword evidence="4" id="KW-0449">Lipoprotein</keyword>
<dbReference type="Gene3D" id="3.30.70.1070">
    <property type="entry name" value="Sporulation related repeat"/>
    <property type="match status" value="1"/>
</dbReference>
<dbReference type="InterPro" id="IPR036680">
    <property type="entry name" value="SPOR-like_sf"/>
</dbReference>
<dbReference type="OrthoDB" id="9779128at2"/>
<dbReference type="GO" id="GO:0008932">
    <property type="term" value="F:lytic endotransglycosylase activity"/>
    <property type="evidence" value="ECO:0007669"/>
    <property type="project" value="UniProtKB-UniRule"/>
</dbReference>
<evidence type="ECO:0000256" key="5">
    <source>
        <dbReference type="RuleBase" id="RU003495"/>
    </source>
</evidence>
<keyword evidence="4" id="KW-1003">Cell membrane</keyword>
<proteinExistence type="inferred from homology"/>
<evidence type="ECO:0000313" key="9">
    <source>
        <dbReference type="EMBL" id="RJF87365.1"/>
    </source>
</evidence>
<dbReference type="EC" id="4.2.2.-" evidence="4"/>
<evidence type="ECO:0000256" key="7">
    <source>
        <dbReference type="SAM" id="SignalP"/>
    </source>
</evidence>
<dbReference type="CDD" id="cd22268">
    <property type="entry name" value="DPBB_RlpA-like"/>
    <property type="match status" value="1"/>
</dbReference>